<evidence type="ECO:0000313" key="1">
    <source>
        <dbReference type="EMBL" id="DAD72707.1"/>
    </source>
</evidence>
<organism evidence="1">
    <name type="scientific">Siphoviridae sp. ct7EW56</name>
    <dbReference type="NCBI Taxonomy" id="2827562"/>
    <lineage>
        <taxon>Viruses</taxon>
        <taxon>Duplodnaviria</taxon>
        <taxon>Heunggongvirae</taxon>
        <taxon>Uroviricota</taxon>
        <taxon>Caudoviricetes</taxon>
    </lineage>
</organism>
<protein>
    <submittedName>
        <fullName evidence="1">Uncharacterized protein</fullName>
    </submittedName>
</protein>
<accession>A0A8S5LS83</accession>
<dbReference type="EMBL" id="BK015904">
    <property type="protein sequence ID" value="DAD72707.1"/>
    <property type="molecule type" value="Genomic_DNA"/>
</dbReference>
<proteinExistence type="predicted"/>
<reference evidence="1" key="1">
    <citation type="journal article" date="2021" name="Proc. Natl. Acad. Sci. U.S.A.">
        <title>A Catalog of Tens of Thousands of Viruses from Human Metagenomes Reveals Hidden Associations with Chronic Diseases.</title>
        <authorList>
            <person name="Tisza M.J."/>
            <person name="Buck C.B."/>
        </authorList>
    </citation>
    <scope>NUCLEOTIDE SEQUENCE</scope>
    <source>
        <strain evidence="1">Ct7EW56</strain>
    </source>
</reference>
<sequence length="90" mass="10385">MTNKCENCNASNMCEDVVGSCEKSISYANAIYNKALDDLRNELKAHYTEHSIARVLGDTDYHSYTTACKYLEDYIDKITEELKRGEDYER</sequence>
<name>A0A8S5LS83_9CAUD</name>